<keyword evidence="2" id="KW-1185">Reference proteome</keyword>
<evidence type="ECO:0000313" key="2">
    <source>
        <dbReference type="Proteomes" id="UP000007875"/>
    </source>
</evidence>
<evidence type="ECO:0000313" key="1">
    <source>
        <dbReference type="Ensembl" id="ENSCSAVP00000006167.1"/>
    </source>
</evidence>
<dbReference type="HOGENOM" id="CLU_1053601_0_0_1"/>
<reference evidence="1" key="3">
    <citation type="submission" date="2025-09" db="UniProtKB">
        <authorList>
            <consortium name="Ensembl"/>
        </authorList>
    </citation>
    <scope>IDENTIFICATION</scope>
</reference>
<name>H2YLG5_CIOSA</name>
<proteinExistence type="predicted"/>
<reference evidence="1" key="2">
    <citation type="submission" date="2025-08" db="UniProtKB">
        <authorList>
            <consortium name="Ensembl"/>
        </authorList>
    </citation>
    <scope>IDENTIFICATION</scope>
</reference>
<accession>H2YLG5</accession>
<dbReference type="GeneTree" id="ENSGT00940000169328"/>
<reference evidence="2" key="1">
    <citation type="submission" date="2003-08" db="EMBL/GenBank/DDBJ databases">
        <authorList>
            <person name="Birren B."/>
            <person name="Nusbaum C."/>
            <person name="Abebe A."/>
            <person name="Abouelleil A."/>
            <person name="Adekoya E."/>
            <person name="Ait-zahra M."/>
            <person name="Allen N."/>
            <person name="Allen T."/>
            <person name="An P."/>
            <person name="Anderson M."/>
            <person name="Anderson S."/>
            <person name="Arachchi H."/>
            <person name="Armbruster J."/>
            <person name="Bachantsang P."/>
            <person name="Baldwin J."/>
            <person name="Barry A."/>
            <person name="Bayul T."/>
            <person name="Blitshsteyn B."/>
            <person name="Bloom T."/>
            <person name="Blye J."/>
            <person name="Boguslavskiy L."/>
            <person name="Borowsky M."/>
            <person name="Boukhgalter B."/>
            <person name="Brunache A."/>
            <person name="Butler J."/>
            <person name="Calixte N."/>
            <person name="Calvo S."/>
            <person name="Camarata J."/>
            <person name="Campo K."/>
            <person name="Chang J."/>
            <person name="Cheshatsang Y."/>
            <person name="Citroen M."/>
            <person name="Collymore A."/>
            <person name="Considine T."/>
            <person name="Cook A."/>
            <person name="Cooke P."/>
            <person name="Corum B."/>
            <person name="Cuomo C."/>
            <person name="David R."/>
            <person name="Dawoe T."/>
            <person name="Degray S."/>
            <person name="Dodge S."/>
            <person name="Dooley K."/>
            <person name="Dorje P."/>
            <person name="Dorjee K."/>
            <person name="Dorris L."/>
            <person name="Duffey N."/>
            <person name="Dupes A."/>
            <person name="Elkins T."/>
            <person name="Engels R."/>
            <person name="Erickson J."/>
            <person name="Farina A."/>
            <person name="Faro S."/>
            <person name="Ferreira P."/>
            <person name="Fischer H."/>
            <person name="Fitzgerald M."/>
            <person name="Foley K."/>
            <person name="Gage D."/>
            <person name="Galagan J."/>
            <person name="Gearin G."/>
            <person name="Gnerre S."/>
            <person name="Gnirke A."/>
            <person name="Goyette A."/>
            <person name="Graham J."/>
            <person name="Grandbois E."/>
            <person name="Gyaltsen K."/>
            <person name="Hafez N."/>
            <person name="Hagopian D."/>
            <person name="Hagos B."/>
            <person name="Hall J."/>
            <person name="Hatcher B."/>
            <person name="Heller A."/>
            <person name="Higgins H."/>
            <person name="Honan T."/>
            <person name="Horn A."/>
            <person name="Houde N."/>
            <person name="Hughes L."/>
            <person name="Hulme W."/>
            <person name="Husby E."/>
            <person name="Iliev I."/>
            <person name="Jaffe D."/>
            <person name="Jones C."/>
            <person name="Kamal M."/>
            <person name="Kamat A."/>
            <person name="Kamvysselis M."/>
            <person name="Karlsson E."/>
            <person name="Kells C."/>
            <person name="Kieu A."/>
            <person name="Kisner P."/>
            <person name="Kodira C."/>
            <person name="Kulbokas E."/>
            <person name="Labutti K."/>
            <person name="Lama D."/>
            <person name="Landers T."/>
            <person name="Leger J."/>
            <person name="Levine S."/>
            <person name="Lewis D."/>
            <person name="Lewis T."/>
            <person name="Lindblad-toh K."/>
            <person name="Liu X."/>
            <person name="Lokyitsang T."/>
            <person name="Lokyitsang Y."/>
            <person name="Lucien O."/>
            <person name="Lui A."/>
            <person name="Ma L.J."/>
            <person name="Mabbitt R."/>
            <person name="Macdonald J."/>
            <person name="Maclean C."/>
            <person name="Major J."/>
            <person name="Manning J."/>
            <person name="Marabella R."/>
            <person name="Maru K."/>
            <person name="Matthews C."/>
            <person name="Mauceli E."/>
            <person name="Mccarthy M."/>
            <person name="Mcdonough S."/>
            <person name="Mcghee T."/>
            <person name="Meldrim J."/>
            <person name="Meneus L."/>
            <person name="Mesirov J."/>
            <person name="Mihalev A."/>
            <person name="Mihova T."/>
            <person name="Mikkelsen T."/>
            <person name="Mlenga V."/>
            <person name="Moru K."/>
            <person name="Mozes J."/>
            <person name="Mulrain L."/>
            <person name="Munson G."/>
            <person name="Naylor J."/>
            <person name="Newes C."/>
            <person name="Nguyen C."/>
            <person name="Nguyen N."/>
            <person name="Nguyen T."/>
            <person name="Nicol R."/>
            <person name="Nielsen C."/>
            <person name="Nizzari M."/>
            <person name="Norbu C."/>
            <person name="Norbu N."/>
            <person name="O'donnell P."/>
            <person name="Okoawo O."/>
            <person name="O'leary S."/>
            <person name="Omotosho B."/>
            <person name="O'neill K."/>
            <person name="Osman S."/>
            <person name="Parker S."/>
            <person name="Perrin D."/>
            <person name="Phunkhang P."/>
            <person name="Piqani B."/>
            <person name="Purcell S."/>
            <person name="Rachupka T."/>
            <person name="Ramasamy U."/>
            <person name="Rameau R."/>
            <person name="Ray V."/>
            <person name="Raymond C."/>
            <person name="Retta R."/>
            <person name="Richardson S."/>
            <person name="Rise C."/>
            <person name="Rodriguez J."/>
            <person name="Rogers J."/>
            <person name="Rogov P."/>
            <person name="Rutman M."/>
            <person name="Schupbach R."/>
            <person name="Seaman C."/>
            <person name="Settipalli S."/>
            <person name="Sharpe T."/>
            <person name="Sheridan J."/>
            <person name="Sherpa N."/>
            <person name="Shi J."/>
            <person name="Smirnov S."/>
            <person name="Smith C."/>
            <person name="Sougnez C."/>
            <person name="Spencer B."/>
            <person name="Stalker J."/>
            <person name="Stange-thomann N."/>
            <person name="Stavropoulos S."/>
            <person name="Stetson K."/>
            <person name="Stone C."/>
            <person name="Stone S."/>
            <person name="Stubbs M."/>
            <person name="Talamas J."/>
            <person name="Tchuinga P."/>
            <person name="Tenzing P."/>
            <person name="Tesfaye S."/>
            <person name="Theodore J."/>
            <person name="Thoulutsang Y."/>
            <person name="Topham K."/>
            <person name="Towey S."/>
            <person name="Tsamla T."/>
            <person name="Tsomo N."/>
            <person name="Vallee D."/>
            <person name="Vassiliev H."/>
            <person name="Venkataraman V."/>
            <person name="Vinson J."/>
            <person name="Vo A."/>
            <person name="Wade C."/>
            <person name="Wang S."/>
            <person name="Wangchuk T."/>
            <person name="Wangdi T."/>
            <person name="Whittaker C."/>
            <person name="Wilkinson J."/>
            <person name="Wu Y."/>
            <person name="Wyman D."/>
            <person name="Yadav S."/>
            <person name="Yang S."/>
            <person name="Yang X."/>
            <person name="Yeager S."/>
            <person name="Yee E."/>
            <person name="Young G."/>
            <person name="Zainoun J."/>
            <person name="Zembeck L."/>
            <person name="Zimmer A."/>
            <person name="Zody M."/>
            <person name="Lander E."/>
        </authorList>
    </citation>
    <scope>NUCLEOTIDE SEQUENCE [LARGE SCALE GENOMIC DNA]</scope>
</reference>
<protein>
    <submittedName>
        <fullName evidence="1">Uncharacterized protein</fullName>
    </submittedName>
</protein>
<dbReference type="Proteomes" id="UP000007875">
    <property type="component" value="Unassembled WGS sequence"/>
</dbReference>
<dbReference type="Ensembl" id="ENSCSAVT00000006245.1">
    <property type="protein sequence ID" value="ENSCSAVP00000006167.1"/>
    <property type="gene ID" value="ENSCSAVG00000003678.1"/>
</dbReference>
<sequence>MEVEKKTFISETRWLLSNYGQAGGIFPGIATTKPHTTPSSSDPSILGDGLIARTILVAEKSEKSRPINRSVRGHPTKLLKDNGKERRYLDIIREQETIEDGNKHYDPSSVLTVSNFNEYDGADQSEECVNKGSLGKQKLRQLIDKALGNKCTVDLTNPQMIRRNSELADCGHFNRKFEDDTELASSKLFTKQSSKPSGVVLTACSLNLNERLVNDDVTKNNYVGRNVIDVRWYNSLQRPAKRRGFQRTQSCMQFNDNSRRKLSD</sequence>
<dbReference type="AlphaFoldDB" id="H2YLG5"/>
<organism evidence="1 2">
    <name type="scientific">Ciona savignyi</name>
    <name type="common">Pacific transparent sea squirt</name>
    <dbReference type="NCBI Taxonomy" id="51511"/>
    <lineage>
        <taxon>Eukaryota</taxon>
        <taxon>Metazoa</taxon>
        <taxon>Chordata</taxon>
        <taxon>Tunicata</taxon>
        <taxon>Ascidiacea</taxon>
        <taxon>Phlebobranchia</taxon>
        <taxon>Cionidae</taxon>
        <taxon>Ciona</taxon>
    </lineage>
</organism>